<dbReference type="InterPro" id="IPR050695">
    <property type="entry name" value="N-acetylmuramoyl_amidase_3"/>
</dbReference>
<dbReference type="PANTHER" id="PTHR30404:SF0">
    <property type="entry name" value="N-ACETYLMURAMOYL-L-ALANINE AMIDASE AMIC"/>
    <property type="match status" value="1"/>
</dbReference>
<keyword evidence="1" id="KW-0378">Hydrolase</keyword>
<feature type="domain" description="MurNAc-LAA" evidence="2">
    <location>
        <begin position="115"/>
        <end position="224"/>
    </location>
</feature>
<dbReference type="RefSeq" id="WP_204784370.1">
    <property type="nucleotide sequence ID" value="NZ_CALVGD010000031.1"/>
</dbReference>
<reference evidence="3 4" key="1">
    <citation type="journal article" date="2021" name="Sci. Rep.">
        <title>The distribution of antibiotic resistance genes in chicken gut microbiota commensals.</title>
        <authorList>
            <person name="Juricova H."/>
            <person name="Matiasovicova J."/>
            <person name="Kubasova T."/>
            <person name="Cejkova D."/>
            <person name="Rychlik I."/>
        </authorList>
    </citation>
    <scope>NUCLEOTIDE SEQUENCE [LARGE SCALE GENOMIC DNA]</scope>
    <source>
        <strain evidence="3 4">An574</strain>
    </source>
</reference>
<dbReference type="Proteomes" id="UP000785625">
    <property type="component" value="Unassembled WGS sequence"/>
</dbReference>
<dbReference type="Gene3D" id="3.40.630.40">
    <property type="entry name" value="Zn-dependent exopeptidases"/>
    <property type="match status" value="1"/>
</dbReference>
<dbReference type="CDD" id="cd02696">
    <property type="entry name" value="MurNAc-LAA"/>
    <property type="match status" value="1"/>
</dbReference>
<name>A0ABS2GX07_9LACO</name>
<dbReference type="SMART" id="SM00646">
    <property type="entry name" value="Ami_3"/>
    <property type="match status" value="1"/>
</dbReference>
<sequence>MKQKKRVFIIGERRNWYRIRLSDHQSAWVPSWLIHSKRPLNNQNHLAGAIIAIDPGHGGSDSGAEYKDDSDKSKYMEKTYTLKIAQSLAHQLESSGAQVVMTRSTDKDVGLKERVRIAENDHVDCFVSLHLNSSPTQNEGSGITTYYYHRGPSKQLAKKVSHQFKNFPISNRGVEFGDFLVIRDTKLPSILCETGYVNTSKDFKLIRQSSFQKKAAHAIAKGINLYLANQ</sequence>
<evidence type="ECO:0000313" key="4">
    <source>
        <dbReference type="Proteomes" id="UP000785625"/>
    </source>
</evidence>
<evidence type="ECO:0000313" key="3">
    <source>
        <dbReference type="EMBL" id="MBM6939889.1"/>
    </source>
</evidence>
<protein>
    <submittedName>
        <fullName evidence="3">N-acetylmuramoyl-L-alanine amidase</fullName>
    </submittedName>
</protein>
<dbReference type="SUPFAM" id="SSF53187">
    <property type="entry name" value="Zn-dependent exopeptidases"/>
    <property type="match status" value="1"/>
</dbReference>
<comment type="caution">
    <text evidence="3">The sequence shown here is derived from an EMBL/GenBank/DDBJ whole genome shotgun (WGS) entry which is preliminary data.</text>
</comment>
<dbReference type="EMBL" id="JACJKU010000001">
    <property type="protein sequence ID" value="MBM6939889.1"/>
    <property type="molecule type" value="Genomic_DNA"/>
</dbReference>
<proteinExistence type="predicted"/>
<evidence type="ECO:0000259" key="2">
    <source>
        <dbReference type="SMART" id="SM00646"/>
    </source>
</evidence>
<dbReference type="PANTHER" id="PTHR30404">
    <property type="entry name" value="N-ACETYLMURAMOYL-L-ALANINE AMIDASE"/>
    <property type="match status" value="1"/>
</dbReference>
<accession>A0ABS2GX07</accession>
<keyword evidence="4" id="KW-1185">Reference proteome</keyword>
<evidence type="ECO:0000256" key="1">
    <source>
        <dbReference type="ARBA" id="ARBA00022801"/>
    </source>
</evidence>
<dbReference type="InterPro" id="IPR002508">
    <property type="entry name" value="MurNAc-LAA_cat"/>
</dbReference>
<organism evidence="3 4">
    <name type="scientific">Limosilactobacillus coleohominis</name>
    <dbReference type="NCBI Taxonomy" id="181675"/>
    <lineage>
        <taxon>Bacteria</taxon>
        <taxon>Bacillati</taxon>
        <taxon>Bacillota</taxon>
        <taxon>Bacilli</taxon>
        <taxon>Lactobacillales</taxon>
        <taxon>Lactobacillaceae</taxon>
        <taxon>Limosilactobacillus</taxon>
    </lineage>
</organism>
<gene>
    <name evidence="3" type="ORF">H5975_00035</name>
</gene>
<dbReference type="Pfam" id="PF01520">
    <property type="entry name" value="Amidase_3"/>
    <property type="match status" value="1"/>
</dbReference>